<evidence type="ECO:0000313" key="2">
    <source>
        <dbReference type="EMBL" id="EGG20124.1"/>
    </source>
</evidence>
<keyword evidence="1" id="KW-1133">Transmembrane helix</keyword>
<sequence length="153" mass="17310">MQQQHHPHRHEGYYRGLEMYVPCPYPKVLENCISLFCPCYSNPSTNPSSLHISRCEGKLDSRSVFAILSGCRTTVYDISPSSSFASRLDRLTDYGFDSSSRFAGLHQAIQFQERLKLGSITSFIDYGFFGYLCSTLTIHLMSLGVINTDLTFN</sequence>
<evidence type="ECO:0000313" key="3">
    <source>
        <dbReference type="Proteomes" id="UP000007797"/>
    </source>
</evidence>
<evidence type="ECO:0000256" key="1">
    <source>
        <dbReference type="SAM" id="Phobius"/>
    </source>
</evidence>
<dbReference type="KEGG" id="dfa:DFA_07244"/>
<protein>
    <submittedName>
        <fullName evidence="2">Uncharacterized protein</fullName>
    </submittedName>
</protein>
<dbReference type="RefSeq" id="XP_004367107.1">
    <property type="nucleotide sequence ID" value="XM_004367050.1"/>
</dbReference>
<proteinExistence type="predicted"/>
<feature type="transmembrane region" description="Helical" evidence="1">
    <location>
        <begin position="123"/>
        <end position="146"/>
    </location>
</feature>
<dbReference type="AlphaFoldDB" id="F4PVW0"/>
<keyword evidence="1" id="KW-0472">Membrane</keyword>
<organism evidence="2 3">
    <name type="scientific">Cavenderia fasciculata</name>
    <name type="common">Slime mold</name>
    <name type="synonym">Dictyostelium fasciculatum</name>
    <dbReference type="NCBI Taxonomy" id="261658"/>
    <lineage>
        <taxon>Eukaryota</taxon>
        <taxon>Amoebozoa</taxon>
        <taxon>Evosea</taxon>
        <taxon>Eumycetozoa</taxon>
        <taxon>Dictyostelia</taxon>
        <taxon>Acytosteliales</taxon>
        <taxon>Cavenderiaceae</taxon>
        <taxon>Cavenderia</taxon>
    </lineage>
</organism>
<reference evidence="3" key="1">
    <citation type="journal article" date="2011" name="Genome Res.">
        <title>Phylogeny-wide analysis of social amoeba genomes highlights ancient origins for complex intercellular communication.</title>
        <authorList>
            <person name="Heidel A.J."/>
            <person name="Lawal H.M."/>
            <person name="Felder M."/>
            <person name="Schilde C."/>
            <person name="Helps N.R."/>
            <person name="Tunggal B."/>
            <person name="Rivero F."/>
            <person name="John U."/>
            <person name="Schleicher M."/>
            <person name="Eichinger L."/>
            <person name="Platzer M."/>
            <person name="Noegel A.A."/>
            <person name="Schaap P."/>
            <person name="Gloeckner G."/>
        </authorList>
    </citation>
    <scope>NUCLEOTIDE SEQUENCE [LARGE SCALE GENOMIC DNA]</scope>
    <source>
        <strain evidence="3">SH3</strain>
    </source>
</reference>
<accession>F4PVW0</accession>
<dbReference type="EMBL" id="GL883013">
    <property type="protein sequence ID" value="EGG20124.1"/>
    <property type="molecule type" value="Genomic_DNA"/>
</dbReference>
<dbReference type="GeneID" id="14872461"/>
<name>F4PVW0_CACFS</name>
<dbReference type="Proteomes" id="UP000007797">
    <property type="component" value="Unassembled WGS sequence"/>
</dbReference>
<keyword evidence="1" id="KW-0812">Transmembrane</keyword>
<keyword evidence="3" id="KW-1185">Reference proteome</keyword>
<gene>
    <name evidence="2" type="ORF">DFA_07244</name>
</gene>